<organism evidence="1 2">
    <name type="scientific">Pneumocystis oryctolagi</name>
    <dbReference type="NCBI Taxonomy" id="42067"/>
    <lineage>
        <taxon>Eukaryota</taxon>
        <taxon>Fungi</taxon>
        <taxon>Dikarya</taxon>
        <taxon>Ascomycota</taxon>
        <taxon>Taphrinomycotina</taxon>
        <taxon>Pneumocystomycetes</taxon>
        <taxon>Pneumocystaceae</taxon>
        <taxon>Pneumocystis</taxon>
    </lineage>
</organism>
<accession>A0ACB7C906</accession>
<reference evidence="1 2" key="1">
    <citation type="journal article" date="2021" name="Commun. Biol.">
        <title>Genomic insights into the host specific adaptation of the Pneumocystis genus.</title>
        <authorList>
            <person name="Cisse O.H."/>
            <person name="Ma L."/>
            <person name="Dekker J.P."/>
            <person name="Khil P.P."/>
            <person name="Youn J.-H."/>
            <person name="Brenchley J.M."/>
            <person name="Blair R."/>
            <person name="Pahar B."/>
            <person name="Chabe M."/>
            <person name="Van Rompay K.K.A."/>
            <person name="Keesler R."/>
            <person name="Sukura A."/>
            <person name="Hirsch V."/>
            <person name="Kutty G."/>
            <person name="Liu Y."/>
            <person name="Peng L."/>
            <person name="Chen J."/>
            <person name="Song J."/>
            <person name="Weissenbacher-Lang C."/>
            <person name="Xu J."/>
            <person name="Upham N.S."/>
            <person name="Stajich J.E."/>
            <person name="Cuomo C.A."/>
            <person name="Cushion M.T."/>
            <person name="Kovacs J.A."/>
        </authorList>
    </citation>
    <scope>NUCLEOTIDE SEQUENCE [LARGE SCALE GENOMIC DNA]</scope>
    <source>
        <strain evidence="1 2">RABM</strain>
    </source>
</reference>
<evidence type="ECO:0000313" key="2">
    <source>
        <dbReference type="Proteomes" id="UP000768646"/>
    </source>
</evidence>
<sequence length="725" mass="84364">MIENVRIGLPFSLNSCRLSKDGIIGVACGTRIQLISWNTSFQSVGKNILQIQDVDFSSSFEEQRTYTFNGKAFKYNILQIQDVDFSSSFEEQRTYTFNDKTHFRLSESTDTFIKEIDWSPTGISESKNCVLAILTSKNQVYIFKPYKSPYFNKWVLLHNISKINTKYLESLKSNDVTNILRSRSRCILWSSAFYTHKFKWGKCYLCIGNEYGEIELWSISSKEAVLNLRLKVLETWVIRLAFSPWIQENSNTYCCLLSVSGESGPTRIIKLSIVANNEDDYLILSSIKKLYIDNEELRIPTNNILWFIQSTSFYLILIHIKKISIFQCSITCDPIFIKYLHTETLLQSSASGTSIIYNSTNPIGFLIAYQDGLIHTFNFSEFSNEFELIPNDISFKLKKQLFDCIQTCHLSEFDIRIYGLSSFPPFLYHIFICEIIPSNEIKYTTPKQAEARLMFLESSNISNEKILKIMEQFVISSIYFSPTCILWDIGLSNFFSTSSKDVNFIECFNYLKKFSKETSDITCRIISDRLFNSKFLNSQRLLNLFMNIFKIEESFEMISQTVIFNLQSYLTTIILSEFNHFNEHIPYSLLASEDKKLIMLYCSFIIAYFPNNDLLLNLLKIWKQHFLSSESLQIQDWIIDTEEYCIICKSRIPFKNIKFGTCEKKHTWPRCSITLFTLMDASSKTCQSCSKKLIFISNQNQSFMSKLVNACDICFYCGGRWYSKI</sequence>
<evidence type="ECO:0000313" key="1">
    <source>
        <dbReference type="EMBL" id="KAG4304187.1"/>
    </source>
</evidence>
<proteinExistence type="predicted"/>
<dbReference type="EMBL" id="JABTEG010000010">
    <property type="protein sequence ID" value="KAG4304187.1"/>
    <property type="molecule type" value="Genomic_DNA"/>
</dbReference>
<comment type="caution">
    <text evidence="1">The sequence shown here is derived from an EMBL/GenBank/DDBJ whole genome shotgun (WGS) entry which is preliminary data.</text>
</comment>
<dbReference type="Proteomes" id="UP000768646">
    <property type="component" value="Unassembled WGS sequence"/>
</dbReference>
<name>A0ACB7C906_9ASCO</name>
<keyword evidence="2" id="KW-1185">Reference proteome</keyword>
<protein>
    <submittedName>
        <fullName evidence="1">Uncharacterized protein</fullName>
    </submittedName>
</protein>
<gene>
    <name evidence="1" type="ORF">PORY_002368</name>
</gene>